<dbReference type="EC" id="2.7.10.1" evidence="2"/>
<dbReference type="Gene3D" id="3.30.200.20">
    <property type="entry name" value="Phosphorylase Kinase, domain 1"/>
    <property type="match status" value="1"/>
</dbReference>
<evidence type="ECO:0000256" key="2">
    <source>
        <dbReference type="ARBA" id="ARBA00011902"/>
    </source>
</evidence>
<accession>A0A8C3MQV7</accession>
<evidence type="ECO:0000256" key="7">
    <source>
        <dbReference type="ARBA" id="ARBA00022777"/>
    </source>
</evidence>
<keyword evidence="12" id="KW-1015">Disulfide bond</keyword>
<dbReference type="InterPro" id="IPR001824">
    <property type="entry name" value="Tyr_kinase_rcpt_3_CS"/>
</dbReference>
<evidence type="ECO:0000256" key="8">
    <source>
        <dbReference type="ARBA" id="ARBA00022840"/>
    </source>
</evidence>
<dbReference type="GO" id="GO:0043235">
    <property type="term" value="C:receptor complex"/>
    <property type="evidence" value="ECO:0007669"/>
    <property type="project" value="TreeGrafter"/>
</dbReference>
<dbReference type="SUPFAM" id="SSF56112">
    <property type="entry name" value="Protein kinase-like (PK-like)"/>
    <property type="match status" value="1"/>
</dbReference>
<evidence type="ECO:0000259" key="17">
    <source>
        <dbReference type="PROSITE" id="PS50011"/>
    </source>
</evidence>
<keyword evidence="13" id="KW-0675">Receptor</keyword>
<keyword evidence="11" id="KW-0829">Tyrosine-protein kinase</keyword>
<feature type="binding site" evidence="15">
    <location>
        <position position="583"/>
    </location>
    <ligand>
        <name>ATP</name>
        <dbReference type="ChEBI" id="CHEBI:30616"/>
    </ligand>
</feature>
<dbReference type="InterPro" id="IPR000719">
    <property type="entry name" value="Prot_kinase_dom"/>
</dbReference>
<evidence type="ECO:0000313" key="18">
    <source>
        <dbReference type="Ensembl" id="ENSCPVP00000009542.2"/>
    </source>
</evidence>
<dbReference type="Ensembl" id="ENSCPVT00000009957.2">
    <property type="protein sequence ID" value="ENSCPVP00000009542.2"/>
    <property type="gene ID" value="ENSCPVG00000006939.2"/>
</dbReference>
<dbReference type="GO" id="GO:0007169">
    <property type="term" value="P:cell surface receptor protein tyrosine kinase signaling pathway"/>
    <property type="evidence" value="ECO:0007669"/>
    <property type="project" value="InterPro"/>
</dbReference>
<dbReference type="InterPro" id="IPR013783">
    <property type="entry name" value="Ig-like_fold"/>
</dbReference>
<dbReference type="PROSITE" id="PS00107">
    <property type="entry name" value="PROTEIN_KINASE_ATP"/>
    <property type="match status" value="1"/>
</dbReference>
<protein>
    <recommendedName>
        <fullName evidence="2">receptor protein-tyrosine kinase</fullName>
        <ecNumber evidence="2">2.7.10.1</ecNumber>
    </recommendedName>
</protein>
<dbReference type="Gene3D" id="2.60.40.10">
    <property type="entry name" value="Immunoglobulins"/>
    <property type="match status" value="2"/>
</dbReference>
<evidence type="ECO:0000256" key="5">
    <source>
        <dbReference type="ARBA" id="ARBA00022692"/>
    </source>
</evidence>
<keyword evidence="9 16" id="KW-1133">Transmembrane helix</keyword>
<keyword evidence="19" id="KW-1185">Reference proteome</keyword>
<keyword evidence="8 15" id="KW-0067">ATP-binding</keyword>
<organism evidence="18 19">
    <name type="scientific">Geospiza parvula</name>
    <name type="common">Small tree-finch</name>
    <name type="synonym">Camarhynchus parvulus</name>
    <dbReference type="NCBI Taxonomy" id="87175"/>
    <lineage>
        <taxon>Eukaryota</taxon>
        <taxon>Metazoa</taxon>
        <taxon>Chordata</taxon>
        <taxon>Craniata</taxon>
        <taxon>Vertebrata</taxon>
        <taxon>Euteleostomi</taxon>
        <taxon>Archelosauria</taxon>
        <taxon>Archosauria</taxon>
        <taxon>Dinosauria</taxon>
        <taxon>Saurischia</taxon>
        <taxon>Theropoda</taxon>
        <taxon>Coelurosauria</taxon>
        <taxon>Aves</taxon>
        <taxon>Neognathae</taxon>
        <taxon>Neoaves</taxon>
        <taxon>Telluraves</taxon>
        <taxon>Australaves</taxon>
        <taxon>Passeriformes</taxon>
        <taxon>Thraupidae</taxon>
        <taxon>Camarhynchus</taxon>
    </lineage>
</organism>
<evidence type="ECO:0000313" key="19">
    <source>
        <dbReference type="Proteomes" id="UP000694382"/>
    </source>
</evidence>
<evidence type="ECO:0000256" key="9">
    <source>
        <dbReference type="ARBA" id="ARBA00022989"/>
    </source>
</evidence>
<evidence type="ECO:0000256" key="14">
    <source>
        <dbReference type="ARBA" id="ARBA00023180"/>
    </source>
</evidence>
<reference evidence="18" key="1">
    <citation type="submission" date="2020-02" db="EMBL/GenBank/DDBJ databases">
        <authorList>
            <person name="Enbody D E."/>
            <person name="Pettersson E M."/>
        </authorList>
    </citation>
    <scope>NUCLEOTIDE SEQUENCE [LARGE SCALE GENOMIC DNA]</scope>
</reference>
<keyword evidence="7" id="KW-0418">Kinase</keyword>
<comment type="subcellular location">
    <subcellularLocation>
        <location evidence="1">Membrane</location>
        <topology evidence="1">Single-pass type I membrane protein</topology>
    </subcellularLocation>
</comment>
<keyword evidence="3" id="KW-0597">Phosphoprotein</keyword>
<dbReference type="InterPro" id="IPR001245">
    <property type="entry name" value="Ser-Thr/Tyr_kinase_cat_dom"/>
</dbReference>
<evidence type="ECO:0000256" key="10">
    <source>
        <dbReference type="ARBA" id="ARBA00023136"/>
    </source>
</evidence>
<keyword evidence="4" id="KW-0808">Transferase</keyword>
<evidence type="ECO:0000256" key="15">
    <source>
        <dbReference type="PROSITE-ProRule" id="PRU10141"/>
    </source>
</evidence>
<dbReference type="GO" id="GO:0005886">
    <property type="term" value="C:plasma membrane"/>
    <property type="evidence" value="ECO:0007669"/>
    <property type="project" value="TreeGrafter"/>
</dbReference>
<evidence type="ECO:0000256" key="12">
    <source>
        <dbReference type="ARBA" id="ARBA00023157"/>
    </source>
</evidence>
<reference evidence="18" key="2">
    <citation type="submission" date="2025-08" db="UniProtKB">
        <authorList>
            <consortium name="Ensembl"/>
        </authorList>
    </citation>
    <scope>IDENTIFICATION</scope>
</reference>
<dbReference type="PROSITE" id="PS00240">
    <property type="entry name" value="RECEPTOR_TYR_KIN_III"/>
    <property type="match status" value="1"/>
</dbReference>
<keyword evidence="10 16" id="KW-0472">Membrane</keyword>
<evidence type="ECO:0000256" key="13">
    <source>
        <dbReference type="ARBA" id="ARBA00023170"/>
    </source>
</evidence>
<reference evidence="18" key="3">
    <citation type="submission" date="2025-09" db="UniProtKB">
        <authorList>
            <consortium name="Ensembl"/>
        </authorList>
    </citation>
    <scope>IDENTIFICATION</scope>
</reference>
<dbReference type="GO" id="GO:0019221">
    <property type="term" value="P:cytokine-mediated signaling pathway"/>
    <property type="evidence" value="ECO:0007669"/>
    <property type="project" value="TreeGrafter"/>
</dbReference>
<keyword evidence="6 15" id="KW-0547">Nucleotide-binding</keyword>
<dbReference type="InterPro" id="IPR050122">
    <property type="entry name" value="RTK"/>
</dbReference>
<dbReference type="GO" id="GO:0004714">
    <property type="term" value="F:transmembrane receptor protein tyrosine kinase activity"/>
    <property type="evidence" value="ECO:0007669"/>
    <property type="project" value="UniProtKB-EC"/>
</dbReference>
<dbReference type="Pfam" id="PF07714">
    <property type="entry name" value="PK_Tyr_Ser-Thr"/>
    <property type="match status" value="1"/>
</dbReference>
<name>A0A8C3MQV7_GEOPR</name>
<dbReference type="InterPro" id="IPR020635">
    <property type="entry name" value="Tyr_kinase_cat_dom"/>
</dbReference>
<evidence type="ECO:0000256" key="16">
    <source>
        <dbReference type="SAM" id="Phobius"/>
    </source>
</evidence>
<evidence type="ECO:0000256" key="6">
    <source>
        <dbReference type="ARBA" id="ARBA00022741"/>
    </source>
</evidence>
<dbReference type="PROSITE" id="PS50011">
    <property type="entry name" value="PROTEIN_KINASE_DOM"/>
    <property type="match status" value="1"/>
</dbReference>
<keyword evidence="14" id="KW-0325">Glycoprotein</keyword>
<proteinExistence type="predicted"/>
<dbReference type="Proteomes" id="UP000694382">
    <property type="component" value="Chromosome 1"/>
</dbReference>
<dbReference type="GO" id="GO:0030183">
    <property type="term" value="P:B cell differentiation"/>
    <property type="evidence" value="ECO:0007669"/>
    <property type="project" value="TreeGrafter"/>
</dbReference>
<dbReference type="GO" id="GO:0005524">
    <property type="term" value="F:ATP binding"/>
    <property type="evidence" value="ECO:0007669"/>
    <property type="project" value="UniProtKB-UniRule"/>
</dbReference>
<dbReference type="SMART" id="SM00219">
    <property type="entry name" value="TyrKc"/>
    <property type="match status" value="1"/>
</dbReference>
<sequence length="675" mass="77260">MTRQNLAQIKLTANKYLTVCPPALQVHNILEDLGCYLNSQGTENIYQTIKNVEVNVFEDIELRITMSISNIISCFWFFKKSKAKPFSVPSVLKLLKQITAMKLYILQNEKREKSDSIECVSESYPPSSVEWIFCKTPEKSCPYKRHEETGEIDGIQMVQHELFQTYIWCCAVNVLGRECTGLFTIDLNERQAAPLPELLLKVGEPLLIRCRAVHHNYKFRIQLSFENREVEQGCCFEGLEYQANLSAVRVQHVFVSAAERNDSGHYTCSSTAHPNQTALITVLEKGFINITDSKEDFEIGEEEFCFEVNFTAYPPVRCMWLYSNKTFPCIQSYSVDGNSISSKFCNHQHQSGIYVFYAENDDTVVTKKFTLYVRRKPEIRMQLLFKQISCVAEGYPASSWVWRNCLELNSSNCTEEITEGIQNFLPEKRSLGSWISSSTLHVKETATTFSVECCANNSAGSACEKSFINLSGAVSSPLDNAASYASIGFLLLLIALLFIFIFLKYKKQFKYESQWQMIQMIGPSDNEYIYIDFREFEYDIKWEFPRENLEFGQVLGSGAFGKVVTATAYGINNAGDSVQVAVKMLKEKPDASEKDALMSELKMMTHIGSHENIVNLLGACTLSGPIYLIFEYCCYGDLLNYLRSKREKFHWTLTDIFKQQNFSFYHNIHQDQNSR</sequence>
<dbReference type="SUPFAM" id="SSF48726">
    <property type="entry name" value="Immunoglobulin"/>
    <property type="match status" value="1"/>
</dbReference>
<keyword evidence="5 16" id="KW-0812">Transmembrane</keyword>
<dbReference type="GO" id="GO:0019838">
    <property type="term" value="F:growth factor binding"/>
    <property type="evidence" value="ECO:0007669"/>
    <property type="project" value="TreeGrafter"/>
</dbReference>
<evidence type="ECO:0000256" key="4">
    <source>
        <dbReference type="ARBA" id="ARBA00022679"/>
    </source>
</evidence>
<feature type="domain" description="Protein kinase" evidence="17">
    <location>
        <begin position="549"/>
        <end position="675"/>
    </location>
</feature>
<dbReference type="InterPro" id="IPR011009">
    <property type="entry name" value="Kinase-like_dom_sf"/>
</dbReference>
<dbReference type="PANTHER" id="PTHR24416:SF356">
    <property type="entry name" value="RECEPTOR-TYPE TYROSINE-PROTEIN KINASE FLT3"/>
    <property type="match status" value="1"/>
</dbReference>
<dbReference type="InterPro" id="IPR036179">
    <property type="entry name" value="Ig-like_dom_sf"/>
</dbReference>
<evidence type="ECO:0000256" key="3">
    <source>
        <dbReference type="ARBA" id="ARBA00022553"/>
    </source>
</evidence>
<evidence type="ECO:0000256" key="1">
    <source>
        <dbReference type="ARBA" id="ARBA00004479"/>
    </source>
</evidence>
<dbReference type="InterPro" id="IPR017441">
    <property type="entry name" value="Protein_kinase_ATP_BS"/>
</dbReference>
<dbReference type="AlphaFoldDB" id="A0A8C3MQV7"/>
<feature type="transmembrane region" description="Helical" evidence="16">
    <location>
        <begin position="481"/>
        <end position="503"/>
    </location>
</feature>
<evidence type="ECO:0000256" key="11">
    <source>
        <dbReference type="ARBA" id="ARBA00023137"/>
    </source>
</evidence>
<dbReference type="PANTHER" id="PTHR24416">
    <property type="entry name" value="TYROSINE-PROTEIN KINASE RECEPTOR"/>
    <property type="match status" value="1"/>
</dbReference>
<accession>A0A8U8B5E8</accession>